<evidence type="ECO:0000259" key="2">
    <source>
        <dbReference type="Pfam" id="PF01757"/>
    </source>
</evidence>
<gene>
    <name evidence="4" type="ORF">EXZ61_09010</name>
</gene>
<feature type="transmembrane region" description="Helical" evidence="1">
    <location>
        <begin position="244"/>
        <end position="262"/>
    </location>
</feature>
<organism evidence="4 5">
    <name type="scientific">Rhodoferax aquaticus</name>
    <dbReference type="NCBI Taxonomy" id="2527691"/>
    <lineage>
        <taxon>Bacteria</taxon>
        <taxon>Pseudomonadati</taxon>
        <taxon>Pseudomonadota</taxon>
        <taxon>Betaproteobacteria</taxon>
        <taxon>Burkholderiales</taxon>
        <taxon>Comamonadaceae</taxon>
        <taxon>Rhodoferax</taxon>
    </lineage>
</organism>
<sequence length="623" mass="70693">MSQQNYRADVDGLRAIAILFVVLYHGYPSEFNGGQIGVDVFFVISGYLITGLIIDDVSKNRFHLTTFYARRIRRIFPALITVLFSCMALGWFTLLSVDFEQLGRQVIAGALFSANFLFWNDVGYFDIAAEKKPLLHLWSLGVEEQFYIAFPIIFVYIRKNFKIIFFAVLLLTSLALYMWIGSVNPSSAFYLPHTRFWQILSGSVLILMQREYYKPSKRLENAASFFGVVVLILSLYTMRGPVEFASYRSIFPVIAAMLFLYGQSSWINGTILSCRPMVLVGKISFPLYLWHWVLLSFCHIFEDSKPFIEVRNPALILSFLLAFATYWFIEQPVRFGRWSHYPTSILSLPLFFVLIIGGWVYFDNGVPQRAAAQVSQLNSGDIGQQGFLTYLRTTAHPCAERGWVAAVNEKGVSSRCAQNHSSSESPAYVLLGDSHAEHLFPGLAEQFPKTALAYTTREGLPLTSNPGFREIFSAIAADHSVKGVLLSAHWASKLQDADHIRFHADLRATLDYLTGQGKAVYLLDDVPIFPFNAERCAYADRFFVSNMCTASKGSVTHTPLNLADNISNPLVLYLNLEKYICNEHECHMAREARLLYRDRNHLNLNGSRYVAWALHAEYPKLFP</sequence>
<dbReference type="EMBL" id="CP036282">
    <property type="protein sequence ID" value="QDL54295.1"/>
    <property type="molecule type" value="Genomic_DNA"/>
</dbReference>
<dbReference type="InterPro" id="IPR043968">
    <property type="entry name" value="SGNH"/>
</dbReference>
<feature type="transmembrane region" description="Helical" evidence="1">
    <location>
        <begin position="341"/>
        <end position="362"/>
    </location>
</feature>
<feature type="transmembrane region" description="Helical" evidence="1">
    <location>
        <begin position="274"/>
        <end position="293"/>
    </location>
</feature>
<keyword evidence="4" id="KW-0808">Transferase</keyword>
<feature type="domain" description="Acyltransferase 3" evidence="2">
    <location>
        <begin position="8"/>
        <end position="324"/>
    </location>
</feature>
<dbReference type="Pfam" id="PF01757">
    <property type="entry name" value="Acyl_transf_3"/>
    <property type="match status" value="1"/>
</dbReference>
<dbReference type="GO" id="GO:0016020">
    <property type="term" value="C:membrane"/>
    <property type="evidence" value="ECO:0007669"/>
    <property type="project" value="TreeGrafter"/>
</dbReference>
<feature type="transmembrane region" description="Helical" evidence="1">
    <location>
        <begin position="219"/>
        <end position="238"/>
    </location>
</feature>
<name>A0A515ENT2_9BURK</name>
<dbReference type="Pfam" id="PF19040">
    <property type="entry name" value="SGNH"/>
    <property type="match status" value="1"/>
</dbReference>
<keyword evidence="1" id="KW-1133">Transmembrane helix</keyword>
<dbReference type="RefSeq" id="WP_142811079.1">
    <property type="nucleotide sequence ID" value="NZ_CP036282.1"/>
</dbReference>
<feature type="transmembrane region" description="Helical" evidence="1">
    <location>
        <begin position="75"/>
        <end position="94"/>
    </location>
</feature>
<dbReference type="Proteomes" id="UP000317365">
    <property type="component" value="Chromosome"/>
</dbReference>
<dbReference type="PANTHER" id="PTHR23028:SF53">
    <property type="entry name" value="ACYL_TRANSF_3 DOMAIN-CONTAINING PROTEIN"/>
    <property type="match status" value="1"/>
</dbReference>
<dbReference type="KEGG" id="rhg:EXZ61_09010"/>
<proteinExistence type="predicted"/>
<feature type="transmembrane region" description="Helical" evidence="1">
    <location>
        <begin position="188"/>
        <end position="207"/>
    </location>
</feature>
<evidence type="ECO:0000313" key="4">
    <source>
        <dbReference type="EMBL" id="QDL54295.1"/>
    </source>
</evidence>
<keyword evidence="4" id="KW-0012">Acyltransferase</keyword>
<dbReference type="InterPro" id="IPR050879">
    <property type="entry name" value="Acyltransferase_3"/>
</dbReference>
<protein>
    <submittedName>
        <fullName evidence="4">Acyltransferase</fullName>
    </submittedName>
</protein>
<reference evidence="5" key="1">
    <citation type="submission" date="2019-02" db="EMBL/GenBank/DDBJ databases">
        <title>Complete genome sequence of Rhodoferax sp. Gr-4.</title>
        <authorList>
            <person name="Jin L."/>
        </authorList>
    </citation>
    <scope>NUCLEOTIDE SEQUENCE [LARGE SCALE GENOMIC DNA]</scope>
    <source>
        <strain evidence="5">Gr-4</strain>
    </source>
</reference>
<dbReference type="InterPro" id="IPR002656">
    <property type="entry name" value="Acyl_transf_3_dom"/>
</dbReference>
<feature type="domain" description="SGNH" evidence="3">
    <location>
        <begin position="414"/>
        <end position="611"/>
    </location>
</feature>
<feature type="transmembrane region" description="Helical" evidence="1">
    <location>
        <begin position="163"/>
        <end position="182"/>
    </location>
</feature>
<evidence type="ECO:0000259" key="3">
    <source>
        <dbReference type="Pfam" id="PF19040"/>
    </source>
</evidence>
<feature type="transmembrane region" description="Helical" evidence="1">
    <location>
        <begin position="12"/>
        <end position="27"/>
    </location>
</feature>
<reference evidence="5" key="2">
    <citation type="journal article" date="2020" name="Int. J. Syst. Evol. Microbiol.">
        <title>Genomic insights into a novel species Rhodoferax aquaticus sp. nov., isolated from freshwater.</title>
        <authorList>
            <person name="Li T."/>
            <person name="Zhuo Y."/>
            <person name="Jin C.Z."/>
            <person name="Wu X."/>
            <person name="Ko S.R."/>
            <person name="Jin F.J."/>
            <person name="Ahn C.Y."/>
            <person name="Oh H.M."/>
            <person name="Lee H.G."/>
            <person name="Jin L."/>
        </authorList>
    </citation>
    <scope>NUCLEOTIDE SEQUENCE [LARGE SCALE GENOMIC DNA]</scope>
    <source>
        <strain evidence="5">Gr-4</strain>
    </source>
</reference>
<dbReference type="PANTHER" id="PTHR23028">
    <property type="entry name" value="ACETYLTRANSFERASE"/>
    <property type="match status" value="1"/>
</dbReference>
<keyword evidence="1" id="KW-0472">Membrane</keyword>
<evidence type="ECO:0000313" key="5">
    <source>
        <dbReference type="Proteomes" id="UP000317365"/>
    </source>
</evidence>
<dbReference type="AlphaFoldDB" id="A0A515ENT2"/>
<feature type="transmembrane region" description="Helical" evidence="1">
    <location>
        <begin position="33"/>
        <end position="54"/>
    </location>
</feature>
<keyword evidence="5" id="KW-1185">Reference proteome</keyword>
<dbReference type="GO" id="GO:0016747">
    <property type="term" value="F:acyltransferase activity, transferring groups other than amino-acyl groups"/>
    <property type="evidence" value="ECO:0007669"/>
    <property type="project" value="InterPro"/>
</dbReference>
<feature type="transmembrane region" description="Helical" evidence="1">
    <location>
        <begin position="135"/>
        <end position="156"/>
    </location>
</feature>
<feature type="transmembrane region" description="Helical" evidence="1">
    <location>
        <begin position="313"/>
        <end position="329"/>
    </location>
</feature>
<keyword evidence="1" id="KW-0812">Transmembrane</keyword>
<accession>A0A515ENT2</accession>
<evidence type="ECO:0000256" key="1">
    <source>
        <dbReference type="SAM" id="Phobius"/>
    </source>
</evidence>
<dbReference type="GO" id="GO:0009103">
    <property type="term" value="P:lipopolysaccharide biosynthetic process"/>
    <property type="evidence" value="ECO:0007669"/>
    <property type="project" value="TreeGrafter"/>
</dbReference>